<dbReference type="eggNOG" id="COG1014">
    <property type="taxonomic scope" value="Bacteria"/>
</dbReference>
<dbReference type="STRING" id="555088.DealDRAFT_1247"/>
<keyword evidence="3" id="KW-0670">Pyruvate</keyword>
<sequence length="192" mass="20799">MGSKVTEIRWHARGGQGAVTAAKMLAEMALSKDLYFQAFPEYGPERMGAPIQCFNRLSKEPIHMYCGVASPEIVIVVDPSLCDVVDFTAGLPKGSQIAINTGECPATVTEKYNLHDYKVSTVDATRISMDALGRAMPNVPMLGALLKLTGLLSEKEALSFIEDSFGHKFSAKVVKGNVTALQKAFEEVQTVE</sequence>
<dbReference type="NCBIfam" id="TIGR02175">
    <property type="entry name" value="PorC_KorC"/>
    <property type="match status" value="1"/>
</dbReference>
<feature type="domain" description="Pyruvate/ketoisovalerate oxidoreductase catalytic" evidence="2">
    <location>
        <begin position="14"/>
        <end position="186"/>
    </location>
</feature>
<dbReference type="PANTHER" id="PTHR43366:SF1">
    <property type="entry name" value="PYRUVATE SYNTHASE SUBUNIT PORC"/>
    <property type="match status" value="1"/>
</dbReference>
<dbReference type="InterPro" id="IPR051626">
    <property type="entry name" value="Oxidoreductase_gamma_subunit"/>
</dbReference>
<comment type="caution">
    <text evidence="3">The sequence shown here is derived from an EMBL/GenBank/DDBJ whole genome shotgun (WGS) entry which is preliminary data.</text>
</comment>
<evidence type="ECO:0000259" key="2">
    <source>
        <dbReference type="Pfam" id="PF01558"/>
    </source>
</evidence>
<dbReference type="InterPro" id="IPR002869">
    <property type="entry name" value="Pyrv_flavodox_OxRed_cen"/>
</dbReference>
<dbReference type="Proteomes" id="UP000006443">
    <property type="component" value="Unassembled WGS sequence"/>
</dbReference>
<dbReference type="Gene3D" id="3.40.920.10">
    <property type="entry name" value="Pyruvate-ferredoxin oxidoreductase, PFOR, domain III"/>
    <property type="match status" value="1"/>
</dbReference>
<dbReference type="SUPFAM" id="SSF53323">
    <property type="entry name" value="Pyruvate-ferredoxin oxidoreductase, PFOR, domain III"/>
    <property type="match status" value="1"/>
</dbReference>
<name>C0GFI8_DETAL</name>
<proteinExistence type="predicted"/>
<gene>
    <name evidence="3" type="ORF">DealDRAFT_1247</name>
</gene>
<keyword evidence="1 3" id="KW-0560">Oxidoreductase</keyword>
<dbReference type="InterPro" id="IPR011894">
    <property type="entry name" value="PorC_KorC"/>
</dbReference>
<dbReference type="PANTHER" id="PTHR43366">
    <property type="entry name" value="PYRUVATE SYNTHASE SUBUNIT PORC"/>
    <property type="match status" value="1"/>
</dbReference>
<protein>
    <submittedName>
        <fullName evidence="3">Pyruvate/ketoisovalerate oxidoreductase, gamma subunit</fullName>
        <ecNumber evidence="3">1.2.7.1</ecNumber>
    </submittedName>
</protein>
<dbReference type="Pfam" id="PF01558">
    <property type="entry name" value="POR"/>
    <property type="match status" value="1"/>
</dbReference>
<accession>C0GFI8</accession>
<dbReference type="EC" id="1.2.7.1" evidence="3"/>
<evidence type="ECO:0000313" key="4">
    <source>
        <dbReference type="Proteomes" id="UP000006443"/>
    </source>
</evidence>
<evidence type="ECO:0000313" key="3">
    <source>
        <dbReference type="EMBL" id="EEG77948.1"/>
    </source>
</evidence>
<dbReference type="InterPro" id="IPR019752">
    <property type="entry name" value="Pyrv/ketoisovalerate_OxRed_cat"/>
</dbReference>
<evidence type="ECO:0000256" key="1">
    <source>
        <dbReference type="ARBA" id="ARBA00023002"/>
    </source>
</evidence>
<organism evidence="3 4">
    <name type="scientific">Dethiobacter alkaliphilus AHT 1</name>
    <dbReference type="NCBI Taxonomy" id="555088"/>
    <lineage>
        <taxon>Bacteria</taxon>
        <taxon>Bacillati</taxon>
        <taxon>Bacillota</taxon>
        <taxon>Dethiobacteria</taxon>
        <taxon>Dethiobacterales</taxon>
        <taxon>Dethiobacteraceae</taxon>
        <taxon>Dethiobacter</taxon>
    </lineage>
</organism>
<dbReference type="EMBL" id="ACJM01000005">
    <property type="protein sequence ID" value="EEG77948.1"/>
    <property type="molecule type" value="Genomic_DNA"/>
</dbReference>
<reference evidence="3 4" key="1">
    <citation type="submission" date="2009-02" db="EMBL/GenBank/DDBJ databases">
        <title>Sequencing of the draft genome and assembly of Dethiobacter alkaliphilus AHT 1.</title>
        <authorList>
            <consortium name="US DOE Joint Genome Institute (JGI-PGF)"/>
            <person name="Lucas S."/>
            <person name="Copeland A."/>
            <person name="Lapidus A."/>
            <person name="Glavina del Rio T."/>
            <person name="Dalin E."/>
            <person name="Tice H."/>
            <person name="Bruce D."/>
            <person name="Goodwin L."/>
            <person name="Pitluck S."/>
            <person name="Larimer F."/>
            <person name="Land M.L."/>
            <person name="Hauser L."/>
            <person name="Muyzer G."/>
        </authorList>
    </citation>
    <scope>NUCLEOTIDE SEQUENCE [LARGE SCALE GENOMIC DNA]</scope>
    <source>
        <strain evidence="3 4">AHT 1</strain>
    </source>
</reference>
<dbReference type="RefSeq" id="WP_008515873.1">
    <property type="nucleotide sequence ID" value="NZ_ACJM01000005.1"/>
</dbReference>
<dbReference type="GO" id="GO:0019164">
    <property type="term" value="F:pyruvate synthase activity"/>
    <property type="evidence" value="ECO:0007669"/>
    <property type="project" value="UniProtKB-EC"/>
</dbReference>
<dbReference type="OrthoDB" id="9794954at2"/>
<keyword evidence="4" id="KW-1185">Reference proteome</keyword>
<dbReference type="AlphaFoldDB" id="C0GFI8"/>